<evidence type="ECO:0000313" key="5">
    <source>
        <dbReference type="Proteomes" id="UP000192731"/>
    </source>
</evidence>
<dbReference type="OrthoDB" id="9812187at2"/>
<sequence>MINWDNLQAIHLDVLKEIGNIGAGNAATSLAVMTGKKIDMDVPTAAIIDMQSLIKLIGDEEEVVICINLEVLGDSPSNVFFVIKENSALTLVDKLMGLPEGSYTSIDETAQSALSEIGNILTGSILSSMSMMTNLNMKPSVPALAHDMLGAVISAAMLETGYFDDRLLIIETRFFDESIAFDGYFFMLPHVGSLEKIFNSVGIEL</sequence>
<evidence type="ECO:0000259" key="3">
    <source>
        <dbReference type="Pfam" id="PF04509"/>
    </source>
</evidence>
<proteinExistence type="predicted"/>
<dbReference type="SUPFAM" id="SSF103039">
    <property type="entry name" value="CheC-like"/>
    <property type="match status" value="1"/>
</dbReference>
<reference evidence="4 5" key="1">
    <citation type="submission" date="2017-04" db="EMBL/GenBank/DDBJ databases">
        <authorList>
            <person name="Afonso C.L."/>
            <person name="Miller P.J."/>
            <person name="Scott M.A."/>
            <person name="Spackman E."/>
            <person name="Goraichik I."/>
            <person name="Dimitrov K.M."/>
            <person name="Suarez D.L."/>
            <person name="Swayne D.E."/>
        </authorList>
    </citation>
    <scope>NUCLEOTIDE SEQUENCE [LARGE SCALE GENOMIC DNA]</scope>
    <source>
        <strain evidence="4 5">DSM 11270</strain>
    </source>
</reference>
<organism evidence="4 5">
    <name type="scientific">Desulfonispora thiosulfatigenes DSM 11270</name>
    <dbReference type="NCBI Taxonomy" id="656914"/>
    <lineage>
        <taxon>Bacteria</taxon>
        <taxon>Bacillati</taxon>
        <taxon>Bacillota</taxon>
        <taxon>Clostridia</taxon>
        <taxon>Eubacteriales</taxon>
        <taxon>Peptococcaceae</taxon>
        <taxon>Desulfonispora</taxon>
    </lineage>
</organism>
<dbReference type="CDD" id="cd17909">
    <property type="entry name" value="CheC_ClassI"/>
    <property type="match status" value="1"/>
</dbReference>
<keyword evidence="2" id="KW-0378">Hydrolase</keyword>
<dbReference type="InterPro" id="IPR007597">
    <property type="entry name" value="CheC"/>
</dbReference>
<dbReference type="GO" id="GO:0016787">
    <property type="term" value="F:hydrolase activity"/>
    <property type="evidence" value="ECO:0007669"/>
    <property type="project" value="UniProtKB-KW"/>
</dbReference>
<protein>
    <submittedName>
        <fullName evidence="4">Chemotaxis protein CheC</fullName>
    </submittedName>
</protein>
<accession>A0A1W1UNG1</accession>
<dbReference type="PANTHER" id="PTHR43693">
    <property type="entry name" value="PROTEIN PHOSPHATASE CHEZ"/>
    <property type="match status" value="1"/>
</dbReference>
<dbReference type="EMBL" id="FWWT01000008">
    <property type="protein sequence ID" value="SMB82254.1"/>
    <property type="molecule type" value="Genomic_DNA"/>
</dbReference>
<name>A0A1W1UNG1_DESTI</name>
<dbReference type="Pfam" id="PF04509">
    <property type="entry name" value="CheC"/>
    <property type="match status" value="2"/>
</dbReference>
<keyword evidence="5" id="KW-1185">Reference proteome</keyword>
<dbReference type="Gene3D" id="3.40.1550.10">
    <property type="entry name" value="CheC-like"/>
    <property type="match status" value="1"/>
</dbReference>
<dbReference type="STRING" id="656914.SAMN00017405_0903"/>
<evidence type="ECO:0000256" key="1">
    <source>
        <dbReference type="ARBA" id="ARBA00022500"/>
    </source>
</evidence>
<dbReference type="AlphaFoldDB" id="A0A1W1UNG1"/>
<dbReference type="RefSeq" id="WP_084052156.1">
    <property type="nucleotide sequence ID" value="NZ_FWWT01000008.1"/>
</dbReference>
<dbReference type="GO" id="GO:0006935">
    <property type="term" value="P:chemotaxis"/>
    <property type="evidence" value="ECO:0007669"/>
    <property type="project" value="UniProtKB-KW"/>
</dbReference>
<dbReference type="PANTHER" id="PTHR43693:SF1">
    <property type="entry name" value="PROTEIN PHOSPHATASE CHEZ"/>
    <property type="match status" value="1"/>
</dbReference>
<feature type="domain" description="CheC-like protein" evidence="3">
    <location>
        <begin position="110"/>
        <end position="144"/>
    </location>
</feature>
<dbReference type="InterPro" id="IPR028976">
    <property type="entry name" value="CheC-like_sf"/>
</dbReference>
<keyword evidence="1" id="KW-0145">Chemotaxis</keyword>
<feature type="domain" description="CheC-like protein" evidence="3">
    <location>
        <begin position="10"/>
        <end position="45"/>
    </location>
</feature>
<dbReference type="InterPro" id="IPR050992">
    <property type="entry name" value="CheZ_family_phosphatases"/>
</dbReference>
<evidence type="ECO:0000313" key="4">
    <source>
        <dbReference type="EMBL" id="SMB82254.1"/>
    </source>
</evidence>
<gene>
    <name evidence="4" type="ORF">SAMN00017405_0903</name>
</gene>
<dbReference type="Proteomes" id="UP000192731">
    <property type="component" value="Unassembled WGS sequence"/>
</dbReference>
<evidence type="ECO:0000256" key="2">
    <source>
        <dbReference type="ARBA" id="ARBA00022801"/>
    </source>
</evidence>